<dbReference type="OrthoDB" id="2424346at2759"/>
<dbReference type="InterPro" id="IPR032675">
    <property type="entry name" value="LRR_dom_sf"/>
</dbReference>
<organism evidence="1 2">
    <name type="scientific">Entomortierella parvispora</name>
    <dbReference type="NCBI Taxonomy" id="205924"/>
    <lineage>
        <taxon>Eukaryota</taxon>
        <taxon>Fungi</taxon>
        <taxon>Fungi incertae sedis</taxon>
        <taxon>Mucoromycota</taxon>
        <taxon>Mortierellomycotina</taxon>
        <taxon>Mortierellomycetes</taxon>
        <taxon>Mortierellales</taxon>
        <taxon>Mortierellaceae</taxon>
        <taxon>Entomortierella</taxon>
    </lineage>
</organism>
<keyword evidence="2" id="KW-1185">Reference proteome</keyword>
<evidence type="ECO:0000313" key="2">
    <source>
        <dbReference type="Proteomes" id="UP000827284"/>
    </source>
</evidence>
<reference evidence="1" key="2">
    <citation type="journal article" date="2022" name="Microbiol. Resour. Announc.">
        <title>Whole-Genome Sequence of Entomortierella parvispora E1425, a Mucoromycotan Fungus Associated with Burkholderiaceae-Related Endosymbiotic Bacteria.</title>
        <authorList>
            <person name="Herlambang A."/>
            <person name="Guo Y."/>
            <person name="Takashima Y."/>
            <person name="Narisawa K."/>
            <person name="Ohta H."/>
            <person name="Nishizawa T."/>
        </authorList>
    </citation>
    <scope>NUCLEOTIDE SEQUENCE</scope>
    <source>
        <strain evidence="1">E1425</strain>
    </source>
</reference>
<dbReference type="EMBL" id="BQFW01000009">
    <property type="protein sequence ID" value="GJJ74594.1"/>
    <property type="molecule type" value="Genomic_DNA"/>
</dbReference>
<dbReference type="Gene3D" id="3.80.10.10">
    <property type="entry name" value="Ribonuclease Inhibitor"/>
    <property type="match status" value="1"/>
</dbReference>
<evidence type="ECO:0000313" key="1">
    <source>
        <dbReference type="EMBL" id="GJJ74594.1"/>
    </source>
</evidence>
<reference evidence="1" key="1">
    <citation type="submission" date="2021-11" db="EMBL/GenBank/DDBJ databases">
        <authorList>
            <person name="Herlambang A."/>
            <person name="Guo Y."/>
            <person name="Takashima Y."/>
            <person name="Nishizawa T."/>
        </authorList>
    </citation>
    <scope>NUCLEOTIDE SEQUENCE</scope>
    <source>
        <strain evidence="1">E1425</strain>
    </source>
</reference>
<sequence length="464" mass="53094">MTSISPCTIVLDTPEILSLIAECIPLWCPLEHGQFKFRPATLLRLCSVSKTWQRAMLPVLWRVHCAANLTHVPRSALEPNSIHTRFYLDNFSVPENARHHLDFSLVRRMWIEDNGTTAQKWIRQTTTLTHLHWNNLFYRAIPDLQDLLGSIQSKLTKLELCRWEIPPLILLDILTRLPHLTSLSLNRGSLNVGTLSESALPQSCLFPLKEFTTDITETKTLLFRQIMACSPDLERLMLKGDFSQTGELPDIAQGAFLIQGLDRAREFCPKVRTVQIEYTCPPHVFKGRSRCLITVAVSGRDGKSGSLLQLEAVVRTFKGQISKMIFRDANTLQSLKITSFRDEVEVNAKNLLKVVRSPKFLHLHTLHFLGEYQFTKGGTLSLFEKKWSCSQLGNLLLDGLYSLKTEDKTPMMVLPNGEVSRWEPVWEKSRFGAKLQELIHLRLNELSKLRFVSLNGVRFEKVHR</sequence>
<dbReference type="Proteomes" id="UP000827284">
    <property type="component" value="Unassembled WGS sequence"/>
</dbReference>
<name>A0A9P3HDD4_9FUNG</name>
<dbReference type="AlphaFoldDB" id="A0A9P3HDD4"/>
<accession>A0A9P3HDD4</accession>
<proteinExistence type="predicted"/>
<gene>
    <name evidence="1" type="ORF">EMPS_06952</name>
</gene>
<protein>
    <submittedName>
        <fullName evidence="1">Uncharacterized protein</fullName>
    </submittedName>
</protein>
<comment type="caution">
    <text evidence="1">The sequence shown here is derived from an EMBL/GenBank/DDBJ whole genome shotgun (WGS) entry which is preliminary data.</text>
</comment>